<dbReference type="GO" id="GO:0004527">
    <property type="term" value="F:exonuclease activity"/>
    <property type="evidence" value="ECO:0007669"/>
    <property type="project" value="UniProtKB-KW"/>
</dbReference>
<dbReference type="EMBL" id="PFMS01000122">
    <property type="protein sequence ID" value="PIZ14829.1"/>
    <property type="molecule type" value="Genomic_DNA"/>
</dbReference>
<evidence type="ECO:0000256" key="5">
    <source>
        <dbReference type="ARBA" id="ARBA00022722"/>
    </source>
</evidence>
<reference evidence="16" key="1">
    <citation type="submission" date="2017-09" db="EMBL/GenBank/DDBJ databases">
        <title>Depth-based differentiation of microbial function through sediment-hosted aquifers and enrichment of novel symbionts in the deep terrestrial subsurface.</title>
        <authorList>
            <person name="Probst A.J."/>
            <person name="Ladd B."/>
            <person name="Jarett J.K."/>
            <person name="Geller-Mcgrath D.E."/>
            <person name="Sieber C.M.K."/>
            <person name="Emerson J.B."/>
            <person name="Anantharaman K."/>
            <person name="Thomas B.C."/>
            <person name="Malmstrom R."/>
            <person name="Stieglmeier M."/>
            <person name="Klingl A."/>
            <person name="Woyke T."/>
            <person name="Ryan C.M."/>
            <person name="Banfield J.F."/>
        </authorList>
    </citation>
    <scope>NUCLEOTIDE SEQUENCE [LARGE SCALE GENOMIC DNA]</scope>
</reference>
<evidence type="ECO:0000256" key="13">
    <source>
        <dbReference type="RuleBase" id="RU365022"/>
    </source>
</evidence>
<evidence type="ECO:0000256" key="6">
    <source>
        <dbReference type="ARBA" id="ARBA00022723"/>
    </source>
</evidence>
<evidence type="ECO:0000256" key="7">
    <source>
        <dbReference type="ARBA" id="ARBA00022801"/>
    </source>
</evidence>
<comment type="cofactor">
    <cofactor evidence="13">
        <name>iron-sulfur cluster</name>
        <dbReference type="ChEBI" id="CHEBI:30408"/>
    </cofactor>
</comment>
<sequence>MFESAISITPSEVIEYLFCPRFTYFMNCLDIPQHEENRYKVLKGRKLHERQAVINKEYLRKKIDCVGKETLVYLNSDKYHIRGIIDEVLHLSDGTMAPLDYKFAEYRDTLYRTHRVQSALYGILIRENYQKEVNKGYICYLRSNNLVKEVLFNQKDFDGAEQVVNEILNIIETGHYPKRTKYPARCIDCCYRNICV</sequence>
<evidence type="ECO:0000256" key="3">
    <source>
        <dbReference type="ARBA" id="ARBA00012768"/>
    </source>
</evidence>
<evidence type="ECO:0000256" key="1">
    <source>
        <dbReference type="ARBA" id="ARBA00001966"/>
    </source>
</evidence>
<dbReference type="Proteomes" id="UP000234145">
    <property type="component" value="Unassembled WGS sequence"/>
</dbReference>
<dbReference type="GO" id="GO:0051536">
    <property type="term" value="F:iron-sulfur cluster binding"/>
    <property type="evidence" value="ECO:0007669"/>
    <property type="project" value="UniProtKB-KW"/>
</dbReference>
<name>A0A2H9PAQ2_9BACT</name>
<dbReference type="AlphaFoldDB" id="A0A2H9PAQ2"/>
<dbReference type="PANTHER" id="PTHR36531:SF6">
    <property type="entry name" value="DNA REPLICATION ATP-DEPENDENT HELICASE_NUCLEASE DNA2"/>
    <property type="match status" value="1"/>
</dbReference>
<keyword evidence="8 13" id="KW-0269">Exonuclease</keyword>
<protein>
    <recommendedName>
        <fullName evidence="4 13">CRISPR-associated exonuclease Cas4</fullName>
        <ecNumber evidence="3 13">3.1.12.1</ecNumber>
    </recommendedName>
</protein>
<comment type="similarity">
    <text evidence="2 13">Belongs to the CRISPR-associated exonuclease Cas4 family.</text>
</comment>
<keyword evidence="11 13" id="KW-0051">Antiviral defense</keyword>
<evidence type="ECO:0000256" key="8">
    <source>
        <dbReference type="ARBA" id="ARBA00022839"/>
    </source>
</evidence>
<accession>A0A2H9PAQ2</accession>
<comment type="function">
    <text evidence="13">CRISPR (clustered regularly interspaced short palindromic repeat) is an adaptive immune system that provides protection against mobile genetic elements (viruses, transposable elements and conjugative plasmids). CRISPR clusters contain sequences complementary to antecedent mobile elements and target invading nucleic acids. CRISPR clusters are transcribed and processed into CRISPR RNA (crRNA).</text>
</comment>
<dbReference type="EC" id="3.1.12.1" evidence="3 13"/>
<dbReference type="InterPro" id="IPR022765">
    <property type="entry name" value="Dna2/Cas4_DUF83"/>
</dbReference>
<comment type="caution">
    <text evidence="15">The sequence shown here is derived from an EMBL/GenBank/DDBJ whole genome shotgun (WGS) entry which is preliminary data.</text>
</comment>
<evidence type="ECO:0000256" key="9">
    <source>
        <dbReference type="ARBA" id="ARBA00023004"/>
    </source>
</evidence>
<comment type="cofactor">
    <cofactor evidence="1">
        <name>[4Fe-4S] cluster</name>
        <dbReference type="ChEBI" id="CHEBI:49883"/>
    </cofactor>
</comment>
<feature type="domain" description="DUF83" evidence="14">
    <location>
        <begin position="11"/>
        <end position="196"/>
    </location>
</feature>
<evidence type="ECO:0000256" key="10">
    <source>
        <dbReference type="ARBA" id="ARBA00023014"/>
    </source>
</evidence>
<evidence type="ECO:0000256" key="11">
    <source>
        <dbReference type="ARBA" id="ARBA00023118"/>
    </source>
</evidence>
<dbReference type="Gene3D" id="3.90.320.10">
    <property type="match status" value="1"/>
</dbReference>
<evidence type="ECO:0000256" key="12">
    <source>
        <dbReference type="ARBA" id="ARBA00023211"/>
    </source>
</evidence>
<evidence type="ECO:0000256" key="4">
    <source>
        <dbReference type="ARBA" id="ARBA00020049"/>
    </source>
</evidence>
<dbReference type="Pfam" id="PF01930">
    <property type="entry name" value="Cas_Cas4"/>
    <property type="match status" value="1"/>
</dbReference>
<evidence type="ECO:0000259" key="14">
    <source>
        <dbReference type="Pfam" id="PF01930"/>
    </source>
</evidence>
<keyword evidence="5 13" id="KW-0540">Nuclease</keyword>
<comment type="cofactor">
    <cofactor evidence="13">
        <name>Mg(2+)</name>
        <dbReference type="ChEBI" id="CHEBI:18420"/>
    </cofactor>
    <cofactor evidence="13">
        <name>Mn(2+)</name>
        <dbReference type="ChEBI" id="CHEBI:29035"/>
    </cofactor>
    <text evidence="13">Mg(2+) or Mn(2+) required for ssDNA cleavage activity.</text>
</comment>
<evidence type="ECO:0000313" key="15">
    <source>
        <dbReference type="EMBL" id="PIZ14829.1"/>
    </source>
</evidence>
<evidence type="ECO:0000313" key="16">
    <source>
        <dbReference type="Proteomes" id="UP000234145"/>
    </source>
</evidence>
<dbReference type="NCBIfam" id="TIGR00372">
    <property type="entry name" value="cas4"/>
    <property type="match status" value="1"/>
</dbReference>
<evidence type="ECO:0000256" key="2">
    <source>
        <dbReference type="ARBA" id="ARBA00009189"/>
    </source>
</evidence>
<keyword evidence="6 13" id="KW-0479">Metal-binding</keyword>
<dbReference type="CDD" id="cd09637">
    <property type="entry name" value="Cas4_I-A_I-B_I-C_I-D_II-B"/>
    <property type="match status" value="1"/>
</dbReference>
<dbReference type="PANTHER" id="PTHR36531">
    <property type="entry name" value="CRISPR-ASSOCIATED EXONUCLEASE CAS4"/>
    <property type="match status" value="1"/>
</dbReference>
<gene>
    <name evidence="15" type="primary">cas4</name>
    <name evidence="15" type="ORF">COY51_07135</name>
</gene>
<dbReference type="InterPro" id="IPR011604">
    <property type="entry name" value="PDDEXK-like_dom_sf"/>
</dbReference>
<dbReference type="InterPro" id="IPR013343">
    <property type="entry name" value="CRISPR-assoc_prot_Cas4"/>
</dbReference>
<keyword evidence="7 13" id="KW-0378">Hydrolase</keyword>
<proteinExistence type="inferred from homology"/>
<keyword evidence="9 13" id="KW-0408">Iron</keyword>
<keyword evidence="10 13" id="KW-0411">Iron-sulfur</keyword>
<dbReference type="GO" id="GO:0046872">
    <property type="term" value="F:metal ion binding"/>
    <property type="evidence" value="ECO:0007669"/>
    <property type="project" value="UniProtKB-KW"/>
</dbReference>
<dbReference type="InterPro" id="IPR051827">
    <property type="entry name" value="Cas4_exonuclease"/>
</dbReference>
<keyword evidence="12 13" id="KW-0464">Manganese</keyword>
<dbReference type="GO" id="GO:0051607">
    <property type="term" value="P:defense response to virus"/>
    <property type="evidence" value="ECO:0007669"/>
    <property type="project" value="UniProtKB-KW"/>
</dbReference>
<organism evidence="15 16">
    <name type="scientific">Candidatus Desantisbacteria bacterium CG_4_10_14_0_8_um_filter_39_17</name>
    <dbReference type="NCBI Taxonomy" id="1974542"/>
    <lineage>
        <taxon>Bacteria</taxon>
        <taxon>Candidatus Desantisiibacteriota</taxon>
    </lineage>
</organism>